<reference evidence="1 2" key="1">
    <citation type="journal article" date="2008" name="J. Bacteriol.">
        <title>Insights into plant cell wall degradation from the genome sequence of the soil bacterium Cellvibrio japonicus.</title>
        <authorList>
            <person name="Deboy R.T."/>
            <person name="Mongodin E.F."/>
            <person name="Fouts D.E."/>
            <person name="Tailford L.E."/>
            <person name="Khouri H."/>
            <person name="Emerson J.B."/>
            <person name="Mohamoud Y."/>
            <person name="Watkins K."/>
            <person name="Henrissat B."/>
            <person name="Gilbert H.J."/>
            <person name="Nelson K.E."/>
        </authorList>
    </citation>
    <scope>NUCLEOTIDE SEQUENCE [LARGE SCALE GENOMIC DNA]</scope>
    <source>
        <strain evidence="1 2">Ueda107</strain>
    </source>
</reference>
<keyword evidence="2" id="KW-1185">Reference proteome</keyword>
<sequence>MASKISKDANNYAEFSYGPDRARWQRVDKKGSTITTTTYLGNIERIATNNSTVVEWKRTVGGAVHTYRTVNNVLQANGSDKKYLYVDHLGSVDAITDGTGKVTHSMSFDAWGARRSGEDWSAQTISQVISSLSLTGFTQPITTRGYTGHEMVDDMGIIHMNGRIYDARIARFLQADPFIQAATNTQSFKRYSYVCTVMVIA</sequence>
<dbReference type="Proteomes" id="UP000001036">
    <property type="component" value="Chromosome"/>
</dbReference>
<evidence type="ECO:0000313" key="1">
    <source>
        <dbReference type="EMBL" id="ACE84572.1"/>
    </source>
</evidence>
<evidence type="ECO:0000313" key="2">
    <source>
        <dbReference type="Proteomes" id="UP000001036"/>
    </source>
</evidence>
<dbReference type="STRING" id="498211.CJA_2619"/>
<dbReference type="AlphaFoldDB" id="B3PLJ9"/>
<dbReference type="OrthoDB" id="9815414at2"/>
<name>B3PLJ9_CELJU</name>
<accession>B3PLJ9</accession>
<dbReference type="PANTHER" id="PTHR32305">
    <property type="match status" value="1"/>
</dbReference>
<dbReference type="PANTHER" id="PTHR32305:SF15">
    <property type="entry name" value="PROTEIN RHSA-RELATED"/>
    <property type="match status" value="1"/>
</dbReference>
<dbReference type="eggNOG" id="COG3209">
    <property type="taxonomic scope" value="Bacteria"/>
</dbReference>
<proteinExistence type="predicted"/>
<organism evidence="1 2">
    <name type="scientific">Cellvibrio japonicus (strain Ueda107)</name>
    <name type="common">Pseudomonas fluorescens subsp. cellulosa</name>
    <dbReference type="NCBI Taxonomy" id="498211"/>
    <lineage>
        <taxon>Bacteria</taxon>
        <taxon>Pseudomonadati</taxon>
        <taxon>Pseudomonadota</taxon>
        <taxon>Gammaproteobacteria</taxon>
        <taxon>Cellvibrionales</taxon>
        <taxon>Cellvibrionaceae</taxon>
        <taxon>Cellvibrio</taxon>
    </lineage>
</organism>
<dbReference type="HOGENOM" id="CLU_1358424_0_0_6"/>
<gene>
    <name evidence="1" type="primary">wapA</name>
    <name evidence="1" type="ordered locus">CJA_2619</name>
</gene>
<dbReference type="InterPro" id="IPR022385">
    <property type="entry name" value="Rhs_assc_core"/>
</dbReference>
<dbReference type="RefSeq" id="WP_012488215.1">
    <property type="nucleotide sequence ID" value="NC_010995.1"/>
</dbReference>
<dbReference type="Gene3D" id="2.180.10.10">
    <property type="entry name" value="RHS repeat-associated core"/>
    <property type="match status" value="1"/>
</dbReference>
<dbReference type="InterPro" id="IPR050708">
    <property type="entry name" value="T6SS_VgrG/RHS"/>
</dbReference>
<protein>
    <submittedName>
        <fullName evidence="1">Rhs family protein</fullName>
    </submittedName>
</protein>
<dbReference type="NCBIfam" id="TIGR03696">
    <property type="entry name" value="Rhs_assc_core"/>
    <property type="match status" value="1"/>
</dbReference>
<dbReference type="EMBL" id="CP000934">
    <property type="protein sequence ID" value="ACE84572.1"/>
    <property type="molecule type" value="Genomic_DNA"/>
</dbReference>
<dbReference type="KEGG" id="cja:CJA_2619"/>